<dbReference type="CDD" id="cd01637">
    <property type="entry name" value="IMPase_like"/>
    <property type="match status" value="1"/>
</dbReference>
<dbReference type="EMBL" id="AEUX02000006">
    <property type="protein sequence ID" value="EHI69871.1"/>
    <property type="molecule type" value="Genomic_DNA"/>
</dbReference>
<comment type="cofactor">
    <cofactor evidence="1 5">
        <name>Mg(2+)</name>
        <dbReference type="ChEBI" id="CHEBI:18420"/>
    </cofactor>
</comment>
<name>G5K2U9_9STRE</name>
<dbReference type="STRING" id="764299.STRIC_1117"/>
<feature type="binding site" evidence="5">
    <location>
        <position position="86"/>
    </location>
    <ligand>
        <name>Mg(2+)</name>
        <dbReference type="ChEBI" id="CHEBI:18420"/>
        <label>1</label>
        <note>catalytic</note>
    </ligand>
</feature>
<feature type="binding site" evidence="5">
    <location>
        <position position="85"/>
    </location>
    <ligand>
        <name>Mg(2+)</name>
        <dbReference type="ChEBI" id="CHEBI:18420"/>
        <label>1</label>
        <note>catalytic</note>
    </ligand>
</feature>
<proteinExistence type="predicted"/>
<feature type="binding site" evidence="5">
    <location>
        <position position="83"/>
    </location>
    <ligand>
        <name>Mg(2+)</name>
        <dbReference type="ChEBI" id="CHEBI:18420"/>
        <label>1</label>
        <note>catalytic</note>
    </ligand>
</feature>
<dbReference type="InterPro" id="IPR000760">
    <property type="entry name" value="Inositol_monophosphatase-like"/>
</dbReference>
<dbReference type="PRINTS" id="PR00377">
    <property type="entry name" value="IMPHPHTASES"/>
</dbReference>
<dbReference type="GO" id="GO:0008934">
    <property type="term" value="F:inositol monophosphate 1-phosphatase activity"/>
    <property type="evidence" value="ECO:0007669"/>
    <property type="project" value="TreeGrafter"/>
</dbReference>
<dbReference type="Proteomes" id="UP000003330">
    <property type="component" value="Unassembled WGS sequence"/>
</dbReference>
<evidence type="ECO:0000256" key="3">
    <source>
        <dbReference type="ARBA" id="ARBA00022801"/>
    </source>
</evidence>
<feature type="binding site" evidence="5">
    <location>
        <position position="66"/>
    </location>
    <ligand>
        <name>Mg(2+)</name>
        <dbReference type="ChEBI" id="CHEBI:18420"/>
        <label>1</label>
        <note>catalytic</note>
    </ligand>
</feature>
<dbReference type="OrthoDB" id="9772456at2"/>
<accession>G5K2U9</accession>
<dbReference type="GO" id="GO:0007165">
    <property type="term" value="P:signal transduction"/>
    <property type="evidence" value="ECO:0007669"/>
    <property type="project" value="TreeGrafter"/>
</dbReference>
<sequence>METKYQFAQDIIKEAGCYIKSRMSEEVAISVKSQFDDLVTNVDQETQDLLINRIRQAYPNDHILAEENDVRHPVSDGNVWVLDPIDGTVNFIVQKANFAVMIAYYEEGQGKFGLIYDVMADQLYCGGGEFEVTLNDSPIKPYEDKELKRSLIGCNAGMLVRNEYQLCDLIQETLGVRVYGGAGICMIKVITQQLVAYFSHIQPWDYAAAKIMGEKLGYLLLTIEGHEPDFQTRQKIMFIPKAKRKKIQSYLNYNTE</sequence>
<dbReference type="Gene3D" id="3.30.540.10">
    <property type="entry name" value="Fructose-1,6-Bisphosphatase, subunit A, domain 1"/>
    <property type="match status" value="1"/>
</dbReference>
<evidence type="ECO:0000313" key="7">
    <source>
        <dbReference type="Proteomes" id="UP000003330"/>
    </source>
</evidence>
<dbReference type="AlphaFoldDB" id="G5K2U9"/>
<dbReference type="GO" id="GO:0006020">
    <property type="term" value="P:inositol metabolic process"/>
    <property type="evidence" value="ECO:0007669"/>
    <property type="project" value="TreeGrafter"/>
</dbReference>
<dbReference type="Pfam" id="PF00459">
    <property type="entry name" value="Inositol_P"/>
    <property type="match status" value="1"/>
</dbReference>
<evidence type="ECO:0000256" key="1">
    <source>
        <dbReference type="ARBA" id="ARBA00001946"/>
    </source>
</evidence>
<reference evidence="6 7" key="1">
    <citation type="journal article" date="2014" name="Int. J. Syst. Evol. Microbiol.">
        <title>Phylogenomics and the dynamic genome evolution of the genus Streptococcus.</title>
        <authorList>
            <consortium name="The Broad Institute Genome Sequencing Platform"/>
            <person name="Richards V.P."/>
            <person name="Palmer S.R."/>
            <person name="Pavinski Bitar P.D."/>
            <person name="Qin X."/>
            <person name="Weinstock G.M."/>
            <person name="Highlander S.K."/>
            <person name="Town C.D."/>
            <person name="Burne R.A."/>
            <person name="Stanhope M.J."/>
        </authorList>
    </citation>
    <scope>NUCLEOTIDE SEQUENCE [LARGE SCALE GENOMIC DNA]</scope>
    <source>
        <strain evidence="6 7">707-05</strain>
    </source>
</reference>
<keyword evidence="3" id="KW-0378">Hydrolase</keyword>
<dbReference type="eggNOG" id="COG0483">
    <property type="taxonomic scope" value="Bacteria"/>
</dbReference>
<dbReference type="RefSeq" id="WP_008089489.1">
    <property type="nucleotide sequence ID" value="NZ_AEUX02000006.1"/>
</dbReference>
<keyword evidence="2 5" id="KW-0479">Metal-binding</keyword>
<keyword evidence="4 5" id="KW-0460">Magnesium</keyword>
<organism evidence="6 7">
    <name type="scientific">Streptococcus ictaluri 707-05</name>
    <dbReference type="NCBI Taxonomy" id="764299"/>
    <lineage>
        <taxon>Bacteria</taxon>
        <taxon>Bacillati</taxon>
        <taxon>Bacillota</taxon>
        <taxon>Bacilli</taxon>
        <taxon>Lactobacillales</taxon>
        <taxon>Streptococcaceae</taxon>
        <taxon>Streptococcus</taxon>
    </lineage>
</organism>
<evidence type="ECO:0000256" key="5">
    <source>
        <dbReference type="PIRSR" id="PIRSR600760-2"/>
    </source>
</evidence>
<dbReference type="SUPFAM" id="SSF56655">
    <property type="entry name" value="Carbohydrate phosphatase"/>
    <property type="match status" value="1"/>
</dbReference>
<protein>
    <submittedName>
        <fullName evidence="6">Inositol monophosphatase family protein</fullName>
    </submittedName>
</protein>
<dbReference type="PANTHER" id="PTHR20854">
    <property type="entry name" value="INOSITOL MONOPHOSPHATASE"/>
    <property type="match status" value="1"/>
</dbReference>
<evidence type="ECO:0000313" key="6">
    <source>
        <dbReference type="EMBL" id="EHI69871.1"/>
    </source>
</evidence>
<evidence type="ECO:0000256" key="2">
    <source>
        <dbReference type="ARBA" id="ARBA00022723"/>
    </source>
</evidence>
<dbReference type="FunFam" id="3.30.540.10:FF:000003">
    <property type="entry name" value="Inositol-1-monophosphatase"/>
    <property type="match status" value="1"/>
</dbReference>
<feature type="binding site" evidence="5">
    <location>
        <position position="205"/>
    </location>
    <ligand>
        <name>Mg(2+)</name>
        <dbReference type="ChEBI" id="CHEBI:18420"/>
        <label>1</label>
        <note>catalytic</note>
    </ligand>
</feature>
<keyword evidence="7" id="KW-1185">Reference proteome</keyword>
<dbReference type="PANTHER" id="PTHR20854:SF4">
    <property type="entry name" value="INOSITOL-1-MONOPHOSPHATASE-RELATED"/>
    <property type="match status" value="1"/>
</dbReference>
<comment type="caution">
    <text evidence="6">The sequence shown here is derived from an EMBL/GenBank/DDBJ whole genome shotgun (WGS) entry which is preliminary data.</text>
</comment>
<evidence type="ECO:0000256" key="4">
    <source>
        <dbReference type="ARBA" id="ARBA00022842"/>
    </source>
</evidence>
<gene>
    <name evidence="6" type="ORF">STRIC_1117</name>
</gene>
<dbReference type="GO" id="GO:0046872">
    <property type="term" value="F:metal ion binding"/>
    <property type="evidence" value="ECO:0007669"/>
    <property type="project" value="UniProtKB-KW"/>
</dbReference>
<dbReference type="Gene3D" id="3.40.190.80">
    <property type="match status" value="1"/>
</dbReference>